<keyword evidence="1" id="KW-0812">Transmembrane</keyword>
<dbReference type="RefSeq" id="WP_205050924.1">
    <property type="nucleotide sequence ID" value="NZ_JACJKX010000022.1"/>
</dbReference>
<keyword evidence="1" id="KW-0472">Membrane</keyword>
<evidence type="ECO:0000313" key="2">
    <source>
        <dbReference type="EMBL" id="MBM6929337.1"/>
    </source>
</evidence>
<evidence type="ECO:0000256" key="1">
    <source>
        <dbReference type="SAM" id="Phobius"/>
    </source>
</evidence>
<evidence type="ECO:0000313" key="3">
    <source>
        <dbReference type="Proteomes" id="UP000777002"/>
    </source>
</evidence>
<accession>A0ABS2GWW5</accession>
<organism evidence="2 3">
    <name type="scientific">Parasutterella secunda</name>
    <dbReference type="NCBI Taxonomy" id="626947"/>
    <lineage>
        <taxon>Bacteria</taxon>
        <taxon>Pseudomonadati</taxon>
        <taxon>Pseudomonadota</taxon>
        <taxon>Betaproteobacteria</taxon>
        <taxon>Burkholderiales</taxon>
        <taxon>Sutterellaceae</taxon>
        <taxon>Parasutterella</taxon>
    </lineage>
</organism>
<reference evidence="2 3" key="1">
    <citation type="journal article" date="2021" name="Sci. Rep.">
        <title>The distribution of antibiotic resistance genes in chicken gut microbiota commensals.</title>
        <authorList>
            <person name="Juricova H."/>
            <person name="Matiasovicova J."/>
            <person name="Kubasova T."/>
            <person name="Cejkova D."/>
            <person name="Rychlik I."/>
        </authorList>
    </citation>
    <scope>NUCLEOTIDE SEQUENCE [LARGE SCALE GENOMIC DNA]</scope>
    <source>
        <strain evidence="2 3">An562</strain>
    </source>
</reference>
<sequence length="66" mass="7592">MTKEELKNALKDFGSKGKEIADELYKKLESEKETMDTNTRRKTRVFWVVVSVCTFVIGVAVGYLFL</sequence>
<name>A0ABS2GWW5_9BURK</name>
<dbReference type="Proteomes" id="UP000777002">
    <property type="component" value="Unassembled WGS sequence"/>
</dbReference>
<keyword evidence="1" id="KW-1133">Transmembrane helix</keyword>
<protein>
    <submittedName>
        <fullName evidence="2">Uncharacterized protein</fullName>
    </submittedName>
</protein>
<comment type="caution">
    <text evidence="2">The sequence shown here is derived from an EMBL/GenBank/DDBJ whole genome shotgun (WGS) entry which is preliminary data.</text>
</comment>
<gene>
    <name evidence="2" type="ORF">H5985_08670</name>
</gene>
<proteinExistence type="predicted"/>
<dbReference type="EMBL" id="JACJKX010000022">
    <property type="protein sequence ID" value="MBM6929337.1"/>
    <property type="molecule type" value="Genomic_DNA"/>
</dbReference>
<feature type="transmembrane region" description="Helical" evidence="1">
    <location>
        <begin position="45"/>
        <end position="65"/>
    </location>
</feature>
<keyword evidence="3" id="KW-1185">Reference proteome</keyword>